<proteinExistence type="predicted"/>
<evidence type="ECO:0000256" key="1">
    <source>
        <dbReference type="SAM" id="Phobius"/>
    </source>
</evidence>
<dbReference type="EMBL" id="JAKNQU010000002">
    <property type="protein sequence ID" value="MCZ0926939.1"/>
    <property type="molecule type" value="Genomic_DNA"/>
</dbReference>
<keyword evidence="1" id="KW-0472">Membrane</keyword>
<gene>
    <name evidence="2" type="ORF">L0635_07575</name>
</gene>
<dbReference type="PANTHER" id="PTHR36434">
    <property type="entry name" value="MEMBRANE PROTEASE YUGP-RELATED"/>
    <property type="match status" value="1"/>
</dbReference>
<dbReference type="InterPro" id="IPR007395">
    <property type="entry name" value="Zn_peptidase_2"/>
</dbReference>
<feature type="transmembrane region" description="Helical" evidence="1">
    <location>
        <begin position="207"/>
        <end position="231"/>
    </location>
</feature>
<feature type="transmembrane region" description="Helical" evidence="1">
    <location>
        <begin position="155"/>
        <end position="177"/>
    </location>
</feature>
<keyword evidence="3" id="KW-1185">Reference proteome</keyword>
<keyword evidence="1" id="KW-0812">Transmembrane</keyword>
<reference evidence="2 3" key="1">
    <citation type="submission" date="2022-02" db="EMBL/GenBank/DDBJ databases">
        <title>Study of halophilic communities from a Mexican lake.</title>
        <authorList>
            <person name="Hernandez-Soto L.M."/>
            <person name="Martinez-Abarca F."/>
            <person name="Ramirez-Saad H.C."/>
            <person name="Aguirre-Garrido J.F."/>
        </authorList>
    </citation>
    <scope>NUCLEOTIDE SEQUENCE [LARGE SCALE GENOMIC DNA]</scope>
    <source>
        <strain evidence="2 3">Hjan13</strain>
    </source>
</reference>
<comment type="caution">
    <text evidence="2">The sequence shown here is derived from an EMBL/GenBank/DDBJ whole genome shotgun (WGS) entry which is preliminary data.</text>
</comment>
<protein>
    <submittedName>
        <fullName evidence="2">Zinc metallopeptidase</fullName>
    </submittedName>
</protein>
<keyword evidence="1" id="KW-1133">Transmembrane helix</keyword>
<feature type="transmembrane region" description="Helical" evidence="1">
    <location>
        <begin position="6"/>
        <end position="30"/>
    </location>
</feature>
<accession>A0ABT4ITD4</accession>
<evidence type="ECO:0000313" key="3">
    <source>
        <dbReference type="Proteomes" id="UP001321125"/>
    </source>
</evidence>
<evidence type="ECO:0000313" key="2">
    <source>
        <dbReference type="EMBL" id="MCZ0926939.1"/>
    </source>
</evidence>
<organism evidence="2 3">
    <name type="scientific">Vreelandella janggokensis</name>
    <dbReference type="NCBI Taxonomy" id="370767"/>
    <lineage>
        <taxon>Bacteria</taxon>
        <taxon>Pseudomonadati</taxon>
        <taxon>Pseudomonadota</taxon>
        <taxon>Gammaproteobacteria</taxon>
        <taxon>Oceanospirillales</taxon>
        <taxon>Halomonadaceae</taxon>
        <taxon>Vreelandella</taxon>
    </lineage>
</organism>
<dbReference type="PANTHER" id="PTHR36434:SF1">
    <property type="entry name" value="MEMBRANE PROTEASE YUGP-RELATED"/>
    <property type="match status" value="1"/>
</dbReference>
<dbReference type="Pfam" id="PF04298">
    <property type="entry name" value="Zn_peptidase_2"/>
    <property type="match status" value="1"/>
</dbReference>
<dbReference type="Proteomes" id="UP001321125">
    <property type="component" value="Unassembled WGS sequence"/>
</dbReference>
<sequence>MSIRFGGLGTMMFVVLIIFALAIFVLPNLWAKWVLKRHTRGRDDYPGTGAELADHLLRRLGIEGASVERTEFGDHYDPETRCVRLSPDNYDGRSLTAVTVAAHEVGHAIQHHQGYAPLLARSRLVKVAQKAEKLGAILMMAAPFLFLLTRLPGGLAVIIVMAVISFGTAALVHLVTLPVEFDASFNRALPLLKEYVPPNDMHGARHVLTACAFTYVAASLASVMNLGRWLVILRR</sequence>
<name>A0ABT4ITD4_9GAMM</name>